<keyword evidence="10" id="KW-0443">Lipid metabolism</keyword>
<evidence type="ECO:0000256" key="3">
    <source>
        <dbReference type="ARBA" id="ARBA00008661"/>
    </source>
</evidence>
<dbReference type="GO" id="GO:0008499">
    <property type="term" value="F:N-acetyl-beta-D-glucosaminide beta-(1,3)-galactosyltransferase activity"/>
    <property type="evidence" value="ECO:0007669"/>
    <property type="project" value="TreeGrafter"/>
</dbReference>
<keyword evidence="4 13" id="KW-0328">Glycosyltransferase</keyword>
<keyword evidence="14" id="KW-1185">Reference proteome</keyword>
<evidence type="ECO:0000256" key="5">
    <source>
        <dbReference type="ARBA" id="ARBA00022679"/>
    </source>
</evidence>
<name>A0A6J2UP16_CHACN</name>
<evidence type="ECO:0000256" key="1">
    <source>
        <dbReference type="ARBA" id="ARBA00004323"/>
    </source>
</evidence>
<evidence type="ECO:0000256" key="9">
    <source>
        <dbReference type="ARBA" id="ARBA00023034"/>
    </source>
</evidence>
<evidence type="ECO:0000256" key="12">
    <source>
        <dbReference type="ARBA" id="ARBA00023180"/>
    </source>
</evidence>
<organism evidence="14 15">
    <name type="scientific">Chanos chanos</name>
    <name type="common">Milkfish</name>
    <name type="synonym">Mugil chanos</name>
    <dbReference type="NCBI Taxonomy" id="29144"/>
    <lineage>
        <taxon>Eukaryota</taxon>
        <taxon>Metazoa</taxon>
        <taxon>Chordata</taxon>
        <taxon>Craniata</taxon>
        <taxon>Vertebrata</taxon>
        <taxon>Euteleostomi</taxon>
        <taxon>Actinopterygii</taxon>
        <taxon>Neopterygii</taxon>
        <taxon>Teleostei</taxon>
        <taxon>Ostariophysi</taxon>
        <taxon>Gonorynchiformes</taxon>
        <taxon>Chanidae</taxon>
        <taxon>Chanos</taxon>
    </lineage>
</organism>
<comment type="pathway">
    <text evidence="2">Protein modification; protein glycosylation.</text>
</comment>
<keyword evidence="11 13" id="KW-0472">Membrane</keyword>
<dbReference type="FunCoup" id="A0A6J2UP16">
    <property type="interactions" value="11"/>
</dbReference>
<evidence type="ECO:0000256" key="4">
    <source>
        <dbReference type="ARBA" id="ARBA00022676"/>
    </source>
</evidence>
<keyword evidence="8 13" id="KW-1133">Transmembrane helix</keyword>
<keyword evidence="6 13" id="KW-0812">Transmembrane</keyword>
<dbReference type="GeneID" id="115804653"/>
<reference evidence="15" key="1">
    <citation type="submission" date="2025-08" db="UniProtKB">
        <authorList>
            <consortium name="RefSeq"/>
        </authorList>
    </citation>
    <scope>IDENTIFICATION</scope>
</reference>
<dbReference type="PANTHER" id="PTHR11214">
    <property type="entry name" value="BETA-1,3-N-ACETYLGLUCOSAMINYLTRANSFERASE"/>
    <property type="match status" value="1"/>
</dbReference>
<comment type="similarity">
    <text evidence="3 13">Belongs to the glycosyltransferase 31 family.</text>
</comment>
<dbReference type="Pfam" id="PF01762">
    <property type="entry name" value="Galactosyl_T"/>
    <property type="match status" value="1"/>
</dbReference>
<dbReference type="InterPro" id="IPR002659">
    <property type="entry name" value="Glyco_trans_31"/>
</dbReference>
<sequence>MTVQDDSQHDVKSVDQLDRGRCKCSRVRLCFLVMLLLSVILSYYMDYEVSLNWILSLGTFYSNRNINTSAQITHSVQNKTTTTVMAPVPITSTESAQSTVKITTQLPKRLTPAPPKPPNPYTVAYPNDYHFIINEPERCLKEKPFLVLLVPVAPNNRAARNAVRSTWGSEREVLGKMVSLFFVLALPPAEGRHKVQEEVLQESKEHHDLLQSDFLDCYKNLTIKTMVMLEWLSSNCSNAFYAMKVDSDIFLNVHNLVEMLIRAPRQNYLTGLVAKGGAVLRNPASKWYLPHDIFPESVYPPYALGLGYVLSLDLPSKLTEAAKHVTAVYIEDVYIGLCMRYLRVSPTDPPNPSLFNVFPVPYNRCRYAKLIATTTHSLTDQVNFWKDLKKPGPPCS</sequence>
<keyword evidence="9 13" id="KW-0333">Golgi apparatus</keyword>
<gene>
    <name evidence="15" type="primary">LOC115804653</name>
</gene>
<evidence type="ECO:0000313" key="15">
    <source>
        <dbReference type="RefSeq" id="XP_030621022.1"/>
    </source>
</evidence>
<dbReference type="EC" id="2.4.1.-" evidence="13"/>
<dbReference type="PANTHER" id="PTHR11214:SF115">
    <property type="entry name" value="HEXOSYLTRANSFERASE"/>
    <property type="match status" value="1"/>
</dbReference>
<dbReference type="OrthoDB" id="5512589at2759"/>
<dbReference type="GO" id="GO:0006629">
    <property type="term" value="P:lipid metabolic process"/>
    <property type="evidence" value="ECO:0007669"/>
    <property type="project" value="UniProtKB-KW"/>
</dbReference>
<dbReference type="AlphaFoldDB" id="A0A6J2UP16"/>
<evidence type="ECO:0000256" key="6">
    <source>
        <dbReference type="ARBA" id="ARBA00022692"/>
    </source>
</evidence>
<proteinExistence type="inferred from homology"/>
<comment type="subcellular location">
    <subcellularLocation>
        <location evidence="1 13">Golgi apparatus membrane</location>
        <topology evidence="1 13">Single-pass type II membrane protein</topology>
    </subcellularLocation>
</comment>
<evidence type="ECO:0000256" key="8">
    <source>
        <dbReference type="ARBA" id="ARBA00022989"/>
    </source>
</evidence>
<feature type="transmembrane region" description="Helical" evidence="13">
    <location>
        <begin position="27"/>
        <end position="45"/>
    </location>
</feature>
<keyword evidence="12" id="KW-0325">Glycoprotein</keyword>
<dbReference type="InParanoid" id="A0A6J2UP16"/>
<evidence type="ECO:0000256" key="11">
    <source>
        <dbReference type="ARBA" id="ARBA00023136"/>
    </source>
</evidence>
<dbReference type="Proteomes" id="UP000504632">
    <property type="component" value="Chromosome 2"/>
</dbReference>
<evidence type="ECO:0000256" key="7">
    <source>
        <dbReference type="ARBA" id="ARBA00022968"/>
    </source>
</evidence>
<evidence type="ECO:0000256" key="13">
    <source>
        <dbReference type="RuleBase" id="RU363063"/>
    </source>
</evidence>
<evidence type="ECO:0000313" key="14">
    <source>
        <dbReference type="Proteomes" id="UP000504632"/>
    </source>
</evidence>
<dbReference type="FunFam" id="3.90.550.50:FF:000001">
    <property type="entry name" value="Hexosyltransferase"/>
    <property type="match status" value="1"/>
</dbReference>
<dbReference type="GO" id="GO:0000139">
    <property type="term" value="C:Golgi membrane"/>
    <property type="evidence" value="ECO:0007669"/>
    <property type="project" value="UniProtKB-SubCell"/>
</dbReference>
<dbReference type="RefSeq" id="XP_030621022.1">
    <property type="nucleotide sequence ID" value="XM_030765162.1"/>
</dbReference>
<keyword evidence="7 13" id="KW-0735">Signal-anchor</keyword>
<dbReference type="GO" id="GO:0006493">
    <property type="term" value="P:protein O-linked glycosylation"/>
    <property type="evidence" value="ECO:0007669"/>
    <property type="project" value="TreeGrafter"/>
</dbReference>
<keyword evidence="5" id="KW-0808">Transferase</keyword>
<evidence type="ECO:0000256" key="2">
    <source>
        <dbReference type="ARBA" id="ARBA00004922"/>
    </source>
</evidence>
<evidence type="ECO:0000256" key="10">
    <source>
        <dbReference type="ARBA" id="ARBA00023098"/>
    </source>
</evidence>
<accession>A0A6J2UP16</accession>
<dbReference type="Gene3D" id="3.90.550.50">
    <property type="match status" value="1"/>
</dbReference>
<protein>
    <recommendedName>
        <fullName evidence="13">Hexosyltransferase</fullName>
        <ecNumber evidence="13">2.4.1.-</ecNumber>
    </recommendedName>
</protein>